<keyword evidence="4 6" id="KW-0472">Membrane</keyword>
<dbReference type="Proteomes" id="UP000800092">
    <property type="component" value="Unassembled WGS sequence"/>
</dbReference>
<dbReference type="Pfam" id="PF07690">
    <property type="entry name" value="MFS_1"/>
    <property type="match status" value="1"/>
</dbReference>
<feature type="transmembrane region" description="Helical" evidence="6">
    <location>
        <begin position="107"/>
        <end position="126"/>
    </location>
</feature>
<feature type="transmembrane region" description="Helical" evidence="6">
    <location>
        <begin position="133"/>
        <end position="152"/>
    </location>
</feature>
<evidence type="ECO:0000256" key="3">
    <source>
        <dbReference type="ARBA" id="ARBA00022989"/>
    </source>
</evidence>
<sequence>MTSKGLEAQLGGQNPHGSTFVRDEDLEKPQSHKSAGEDKLQDGTTASEVDWQDSPENPHNWPWSKRIWQIAVTGLMGLLVTFGSSVYTPGNAEVAERFHVSDTAAVLGLSLYTLGLGFGPVLAAPVSETLGRLVVYRTSIFVFILFTLGAGFSQTFAALCACRFLAGMTGGPVLAVGGGTMADLLPVHYRGIGGATFLLAPFLGPALGPFIGGFAVQYKNWRWTQWVTLFAAVPILLCCFTTPETYQKIIVKRLAKRQGKPIPAAGPKGKAAVKFLLTVTLIRPLVMLFTEPIVTSFAAYTAFIFTVLFGFFDAFPIVFGGVYGFDLSQTGLVFLAIGLGCMVALLIIILIDQKIYFKLYLQIKAEGGTKVAPEHRLYAAMLGSLLIPIGLFWFAWTARREVHWISPVLSAVPFACGNLLVFWASASYLIDVYGPLNGASSLAANSLARYTLSAAFPLFTVQMYEKLGIDWATSLLGFVALAFLPIPWILFRWGPKIRQKSRYDTT</sequence>
<protein>
    <submittedName>
        <fullName evidence="8">Putative bicyclomycin resistance protein</fullName>
    </submittedName>
</protein>
<feature type="transmembrane region" description="Helical" evidence="6">
    <location>
        <begin position="164"/>
        <end position="185"/>
    </location>
</feature>
<dbReference type="SUPFAM" id="SSF103473">
    <property type="entry name" value="MFS general substrate transporter"/>
    <property type="match status" value="1"/>
</dbReference>
<keyword evidence="3 6" id="KW-1133">Transmembrane helix</keyword>
<feature type="region of interest" description="Disordered" evidence="5">
    <location>
        <begin position="1"/>
        <end position="58"/>
    </location>
</feature>
<dbReference type="GO" id="GO:0015606">
    <property type="term" value="F:spermidine transmembrane transporter activity"/>
    <property type="evidence" value="ECO:0007669"/>
    <property type="project" value="TreeGrafter"/>
</dbReference>
<evidence type="ECO:0000313" key="9">
    <source>
        <dbReference type="Proteomes" id="UP000800092"/>
    </source>
</evidence>
<feature type="transmembrane region" description="Helical" evidence="6">
    <location>
        <begin position="197"/>
        <end position="217"/>
    </location>
</feature>
<feature type="compositionally biased region" description="Basic and acidic residues" evidence="5">
    <location>
        <begin position="21"/>
        <end position="41"/>
    </location>
</feature>
<keyword evidence="2 6" id="KW-0812">Transmembrane</keyword>
<feature type="transmembrane region" description="Helical" evidence="6">
    <location>
        <begin position="302"/>
        <end position="325"/>
    </location>
</feature>
<dbReference type="InterPro" id="IPR011701">
    <property type="entry name" value="MFS"/>
</dbReference>
<dbReference type="CDD" id="cd17323">
    <property type="entry name" value="MFS_Tpo1_MDR_like"/>
    <property type="match status" value="1"/>
</dbReference>
<reference evidence="8" key="1">
    <citation type="journal article" date="2020" name="Stud. Mycol.">
        <title>101 Dothideomycetes genomes: a test case for predicting lifestyles and emergence of pathogens.</title>
        <authorList>
            <person name="Haridas S."/>
            <person name="Albert R."/>
            <person name="Binder M."/>
            <person name="Bloem J."/>
            <person name="Labutti K."/>
            <person name="Salamov A."/>
            <person name="Andreopoulos B."/>
            <person name="Baker S."/>
            <person name="Barry K."/>
            <person name="Bills G."/>
            <person name="Bluhm B."/>
            <person name="Cannon C."/>
            <person name="Castanera R."/>
            <person name="Culley D."/>
            <person name="Daum C."/>
            <person name="Ezra D."/>
            <person name="Gonzalez J."/>
            <person name="Henrissat B."/>
            <person name="Kuo A."/>
            <person name="Liang C."/>
            <person name="Lipzen A."/>
            <person name="Lutzoni F."/>
            <person name="Magnuson J."/>
            <person name="Mondo S."/>
            <person name="Nolan M."/>
            <person name="Ohm R."/>
            <person name="Pangilinan J."/>
            <person name="Park H.-J."/>
            <person name="Ramirez L."/>
            <person name="Alfaro M."/>
            <person name="Sun H."/>
            <person name="Tritt A."/>
            <person name="Yoshinaga Y."/>
            <person name="Zwiers L.-H."/>
            <person name="Turgeon B."/>
            <person name="Goodwin S."/>
            <person name="Spatafora J."/>
            <person name="Crous P."/>
            <person name="Grigoriev I."/>
        </authorList>
    </citation>
    <scope>NUCLEOTIDE SEQUENCE</scope>
    <source>
        <strain evidence="8">Tuck. ex Michener</strain>
    </source>
</reference>
<dbReference type="GO" id="GO:0005886">
    <property type="term" value="C:plasma membrane"/>
    <property type="evidence" value="ECO:0007669"/>
    <property type="project" value="TreeGrafter"/>
</dbReference>
<evidence type="ECO:0000313" key="8">
    <source>
        <dbReference type="EMBL" id="KAF2236396.1"/>
    </source>
</evidence>
<dbReference type="GO" id="GO:0000297">
    <property type="term" value="F:spermine transmembrane transporter activity"/>
    <property type="evidence" value="ECO:0007669"/>
    <property type="project" value="TreeGrafter"/>
</dbReference>
<dbReference type="OrthoDB" id="3936150at2759"/>
<feature type="transmembrane region" description="Helical" evidence="6">
    <location>
        <begin position="67"/>
        <end position="87"/>
    </location>
</feature>
<feature type="transmembrane region" description="Helical" evidence="6">
    <location>
        <begin position="377"/>
        <end position="396"/>
    </location>
</feature>
<feature type="transmembrane region" description="Helical" evidence="6">
    <location>
        <begin position="471"/>
        <end position="491"/>
    </location>
</feature>
<evidence type="ECO:0000259" key="7">
    <source>
        <dbReference type="PROSITE" id="PS50850"/>
    </source>
</evidence>
<accession>A0A6A6HE35</accession>
<keyword evidence="9" id="KW-1185">Reference proteome</keyword>
<dbReference type="EMBL" id="ML991785">
    <property type="protein sequence ID" value="KAF2236396.1"/>
    <property type="molecule type" value="Genomic_DNA"/>
</dbReference>
<comment type="subcellular location">
    <subcellularLocation>
        <location evidence="1">Membrane</location>
        <topology evidence="1">Multi-pass membrane protein</topology>
    </subcellularLocation>
</comment>
<feature type="transmembrane region" description="Helical" evidence="6">
    <location>
        <begin position="408"/>
        <end position="430"/>
    </location>
</feature>
<dbReference type="PROSITE" id="PS50850">
    <property type="entry name" value="MFS"/>
    <property type="match status" value="1"/>
</dbReference>
<dbReference type="InterPro" id="IPR020846">
    <property type="entry name" value="MFS_dom"/>
</dbReference>
<dbReference type="PANTHER" id="PTHR23502">
    <property type="entry name" value="MAJOR FACILITATOR SUPERFAMILY"/>
    <property type="match status" value="1"/>
</dbReference>
<evidence type="ECO:0000256" key="5">
    <source>
        <dbReference type="SAM" id="MobiDB-lite"/>
    </source>
</evidence>
<dbReference type="FunFam" id="1.20.1250.20:FF:000011">
    <property type="entry name" value="MFS multidrug transporter, putative"/>
    <property type="match status" value="1"/>
</dbReference>
<evidence type="ECO:0000256" key="2">
    <source>
        <dbReference type="ARBA" id="ARBA00022692"/>
    </source>
</evidence>
<evidence type="ECO:0000256" key="1">
    <source>
        <dbReference type="ARBA" id="ARBA00004141"/>
    </source>
</evidence>
<evidence type="ECO:0000256" key="6">
    <source>
        <dbReference type="SAM" id="Phobius"/>
    </source>
</evidence>
<dbReference type="InterPro" id="IPR036259">
    <property type="entry name" value="MFS_trans_sf"/>
</dbReference>
<dbReference type="AlphaFoldDB" id="A0A6A6HE35"/>
<feature type="transmembrane region" description="Helical" evidence="6">
    <location>
        <begin position="271"/>
        <end position="290"/>
    </location>
</feature>
<feature type="transmembrane region" description="Helical" evidence="6">
    <location>
        <begin position="332"/>
        <end position="351"/>
    </location>
</feature>
<dbReference type="Gene3D" id="1.20.1250.20">
    <property type="entry name" value="MFS general substrate transporter like domains"/>
    <property type="match status" value="1"/>
</dbReference>
<evidence type="ECO:0000256" key="4">
    <source>
        <dbReference type="ARBA" id="ARBA00023136"/>
    </source>
</evidence>
<name>A0A6A6HE35_VIRVR</name>
<dbReference type="PANTHER" id="PTHR23502:SF182">
    <property type="entry name" value="POLYAMINE TRANSPORTER, PUTATIVE-RELATED"/>
    <property type="match status" value="1"/>
</dbReference>
<proteinExistence type="predicted"/>
<feature type="domain" description="Major facilitator superfamily (MFS) profile" evidence="7">
    <location>
        <begin position="69"/>
        <end position="506"/>
    </location>
</feature>
<gene>
    <name evidence="8" type="ORF">EV356DRAFT_443363</name>
</gene>
<organism evidence="8 9">
    <name type="scientific">Viridothelium virens</name>
    <name type="common">Speckled blister lichen</name>
    <name type="synonym">Trypethelium virens</name>
    <dbReference type="NCBI Taxonomy" id="1048519"/>
    <lineage>
        <taxon>Eukaryota</taxon>
        <taxon>Fungi</taxon>
        <taxon>Dikarya</taxon>
        <taxon>Ascomycota</taxon>
        <taxon>Pezizomycotina</taxon>
        <taxon>Dothideomycetes</taxon>
        <taxon>Dothideomycetes incertae sedis</taxon>
        <taxon>Trypetheliales</taxon>
        <taxon>Trypetheliaceae</taxon>
        <taxon>Viridothelium</taxon>
    </lineage>
</organism>
<feature type="transmembrane region" description="Helical" evidence="6">
    <location>
        <begin position="223"/>
        <end position="243"/>
    </location>
</feature>